<keyword evidence="3" id="KW-1185">Reference proteome</keyword>
<sequence length="181" mass="21415">MERRKHITQKIKKLQKRREETSSRQSTTHPPLPTQNERLKLRKRCDGRIINAIEKEETPYPIRDEVMRDLLKGYSSNFASNKKFKMKFRSKKDPRQSIVIHSQHWGRSQKLGYDNRLVMNRLGEFYLYIPKPLEIRTENQGPLFSETQEKEGSGVRTFMTGYDPSGIAIEWGKMILVEFID</sequence>
<name>A0A397HZ80_9GLOM</name>
<evidence type="ECO:0000313" key="2">
    <source>
        <dbReference type="EMBL" id="RHZ68609.1"/>
    </source>
</evidence>
<dbReference type="OrthoDB" id="2445304at2759"/>
<evidence type="ECO:0000313" key="3">
    <source>
        <dbReference type="Proteomes" id="UP000266861"/>
    </source>
</evidence>
<dbReference type="EMBL" id="PQFF01000268">
    <property type="protein sequence ID" value="RHZ68609.1"/>
    <property type="molecule type" value="Genomic_DNA"/>
</dbReference>
<feature type="region of interest" description="Disordered" evidence="1">
    <location>
        <begin position="1"/>
        <end position="36"/>
    </location>
</feature>
<feature type="compositionally biased region" description="Basic residues" evidence="1">
    <location>
        <begin position="1"/>
        <end position="16"/>
    </location>
</feature>
<proteinExistence type="predicted"/>
<dbReference type="Proteomes" id="UP000266861">
    <property type="component" value="Unassembled WGS sequence"/>
</dbReference>
<dbReference type="AlphaFoldDB" id="A0A397HZ80"/>
<gene>
    <name evidence="2" type="ORF">Glove_294g150</name>
</gene>
<evidence type="ECO:0000256" key="1">
    <source>
        <dbReference type="SAM" id="MobiDB-lite"/>
    </source>
</evidence>
<accession>A0A397HZ80</accession>
<reference evidence="2 3" key="1">
    <citation type="submission" date="2018-08" db="EMBL/GenBank/DDBJ databases">
        <title>Genome and evolution of the arbuscular mycorrhizal fungus Diversispora epigaea (formerly Glomus versiforme) and its bacterial endosymbionts.</title>
        <authorList>
            <person name="Sun X."/>
            <person name="Fei Z."/>
            <person name="Harrison M."/>
        </authorList>
    </citation>
    <scope>NUCLEOTIDE SEQUENCE [LARGE SCALE GENOMIC DNA]</scope>
    <source>
        <strain evidence="2 3">IT104</strain>
    </source>
</reference>
<organism evidence="2 3">
    <name type="scientific">Diversispora epigaea</name>
    <dbReference type="NCBI Taxonomy" id="1348612"/>
    <lineage>
        <taxon>Eukaryota</taxon>
        <taxon>Fungi</taxon>
        <taxon>Fungi incertae sedis</taxon>
        <taxon>Mucoromycota</taxon>
        <taxon>Glomeromycotina</taxon>
        <taxon>Glomeromycetes</taxon>
        <taxon>Diversisporales</taxon>
        <taxon>Diversisporaceae</taxon>
        <taxon>Diversispora</taxon>
    </lineage>
</organism>
<protein>
    <submittedName>
        <fullName evidence="2">Uncharacterized protein</fullName>
    </submittedName>
</protein>
<comment type="caution">
    <text evidence="2">The sequence shown here is derived from an EMBL/GenBank/DDBJ whole genome shotgun (WGS) entry which is preliminary data.</text>
</comment>